<dbReference type="eggNOG" id="KOG3609">
    <property type="taxonomic scope" value="Eukaryota"/>
</dbReference>
<feature type="repeat" description="ANK" evidence="5">
    <location>
        <begin position="25"/>
        <end position="48"/>
    </location>
</feature>
<keyword evidence="2" id="KW-0677">Repeat</keyword>
<dbReference type="InParanoid" id="T1EFE4"/>
<dbReference type="Pfam" id="PF00023">
    <property type="entry name" value="Ank"/>
    <property type="match status" value="2"/>
</dbReference>
<dbReference type="InterPro" id="IPR002110">
    <property type="entry name" value="Ankyrin_rpt"/>
</dbReference>
<dbReference type="RefSeq" id="XP_009017364.1">
    <property type="nucleotide sequence ID" value="XM_009019116.1"/>
</dbReference>
<reference evidence="8" key="3">
    <citation type="submission" date="2015-06" db="UniProtKB">
        <authorList>
            <consortium name="EnsemblMetazoa"/>
        </authorList>
    </citation>
    <scope>IDENTIFICATION</scope>
</reference>
<evidence type="ECO:0000256" key="2">
    <source>
        <dbReference type="ARBA" id="ARBA00022737"/>
    </source>
</evidence>
<reference evidence="7 9" key="2">
    <citation type="journal article" date="2013" name="Nature">
        <title>Insights into bilaterian evolution from three spiralian genomes.</title>
        <authorList>
            <person name="Simakov O."/>
            <person name="Marletaz F."/>
            <person name="Cho S.J."/>
            <person name="Edsinger-Gonzales E."/>
            <person name="Havlak P."/>
            <person name="Hellsten U."/>
            <person name="Kuo D.H."/>
            <person name="Larsson T."/>
            <person name="Lv J."/>
            <person name="Arendt D."/>
            <person name="Savage R."/>
            <person name="Osoegawa K."/>
            <person name="de Jong P."/>
            <person name="Grimwood J."/>
            <person name="Chapman J.A."/>
            <person name="Shapiro H."/>
            <person name="Aerts A."/>
            <person name="Otillar R.P."/>
            <person name="Terry A.Y."/>
            <person name="Boore J.L."/>
            <person name="Grigoriev I.V."/>
            <person name="Lindberg D.R."/>
            <person name="Seaver E.C."/>
            <person name="Weisblat D.A."/>
            <person name="Putnam N.H."/>
            <person name="Rokhsar D.S."/>
        </authorList>
    </citation>
    <scope>NUCLEOTIDE SEQUENCE</scope>
</reference>
<protein>
    <recommendedName>
        <fullName evidence="6">Transient receptor ion channel domain-containing protein</fullName>
    </recommendedName>
</protein>
<dbReference type="EnsemblMetazoa" id="HelroT111776">
    <property type="protein sequence ID" value="HelroP111776"/>
    <property type="gene ID" value="HelroG111776"/>
</dbReference>
<reference evidence="9" key="1">
    <citation type="submission" date="2012-12" db="EMBL/GenBank/DDBJ databases">
        <authorList>
            <person name="Hellsten U."/>
            <person name="Grimwood J."/>
            <person name="Chapman J.A."/>
            <person name="Shapiro H."/>
            <person name="Aerts A."/>
            <person name="Otillar R.P."/>
            <person name="Terry A.Y."/>
            <person name="Boore J.L."/>
            <person name="Simakov O."/>
            <person name="Marletaz F."/>
            <person name="Cho S.-J."/>
            <person name="Edsinger-Gonzales E."/>
            <person name="Havlak P."/>
            <person name="Kuo D.-H."/>
            <person name="Larsson T."/>
            <person name="Lv J."/>
            <person name="Arendt D."/>
            <person name="Savage R."/>
            <person name="Osoegawa K."/>
            <person name="de Jong P."/>
            <person name="Lindberg D.R."/>
            <person name="Seaver E.C."/>
            <person name="Weisblat D.A."/>
            <person name="Putnam N.H."/>
            <person name="Grigoriev I.V."/>
            <person name="Rokhsar D.S."/>
        </authorList>
    </citation>
    <scope>NUCLEOTIDE SEQUENCE</scope>
</reference>
<dbReference type="Gene3D" id="1.25.40.20">
    <property type="entry name" value="Ankyrin repeat-containing domain"/>
    <property type="match status" value="1"/>
</dbReference>
<dbReference type="InterPro" id="IPR002153">
    <property type="entry name" value="TRPC_channel"/>
</dbReference>
<keyword evidence="9" id="KW-1185">Reference proteome</keyword>
<evidence type="ECO:0000313" key="7">
    <source>
        <dbReference type="EMBL" id="ESO04785.1"/>
    </source>
</evidence>
<dbReference type="InterPro" id="IPR013555">
    <property type="entry name" value="TRP_dom"/>
</dbReference>
<dbReference type="PROSITE" id="PS50297">
    <property type="entry name" value="ANK_REP_REGION"/>
    <property type="match status" value="1"/>
</dbReference>
<dbReference type="SMART" id="SM00248">
    <property type="entry name" value="ANK"/>
    <property type="match status" value="2"/>
</dbReference>
<dbReference type="OrthoDB" id="2373987at2759"/>
<dbReference type="SUPFAM" id="SSF48403">
    <property type="entry name" value="Ankyrin repeat"/>
    <property type="match status" value="1"/>
</dbReference>
<dbReference type="GO" id="GO:0016020">
    <property type="term" value="C:membrane"/>
    <property type="evidence" value="ECO:0007669"/>
    <property type="project" value="InterPro"/>
</dbReference>
<dbReference type="Pfam" id="PF08344">
    <property type="entry name" value="TRP_2"/>
    <property type="match status" value="1"/>
</dbReference>
<dbReference type="GeneID" id="20195296"/>
<organism evidence="8 9">
    <name type="scientific">Helobdella robusta</name>
    <name type="common">Californian leech</name>
    <dbReference type="NCBI Taxonomy" id="6412"/>
    <lineage>
        <taxon>Eukaryota</taxon>
        <taxon>Metazoa</taxon>
        <taxon>Spiralia</taxon>
        <taxon>Lophotrochozoa</taxon>
        <taxon>Annelida</taxon>
        <taxon>Clitellata</taxon>
        <taxon>Hirudinea</taxon>
        <taxon>Rhynchobdellida</taxon>
        <taxon>Glossiphoniidae</taxon>
        <taxon>Helobdella</taxon>
    </lineage>
</organism>
<dbReference type="Proteomes" id="UP000015101">
    <property type="component" value="Unassembled WGS sequence"/>
</dbReference>
<dbReference type="CTD" id="20195296"/>
<dbReference type="EMBL" id="AMQM01004218">
    <property type="status" value="NOT_ANNOTATED_CDS"/>
    <property type="molecule type" value="Genomic_DNA"/>
</dbReference>
<sequence>MMVRSILAGNDWFPADFNYNCVDYMGRSALHLAVDLENVEVIEMLLDKMRWSCKQEALLHAVNKGYTKTVRTFIEHPSFVAGGAAVGGGVGGSGGGVGGSEGNMGDRGGSFVGGSAKKRRNEAVNITINNINNNDDDVKESSQFSSDLTPLMLAAQTNNHEIIQMFLSKDFIIEKPHWVSCMCVECMNNRETDSLKRSKSRLNTYKALVSPAYMALSSPDPIMTTFQLRQEMKKLAQVEKEFKNEYLSLVEQCMDFACELMDLCRGTQEVEAVLSDHEPGSNPDPLSRLKMALKYDEKKVSLCACVCLCVRVCVYVRVFVDVCVML</sequence>
<dbReference type="InterPro" id="IPR036770">
    <property type="entry name" value="Ankyrin_rpt-contain_sf"/>
</dbReference>
<dbReference type="HOGENOM" id="CLU_005716_1_1_1"/>
<evidence type="ECO:0000259" key="6">
    <source>
        <dbReference type="SMART" id="SM01420"/>
    </source>
</evidence>
<dbReference type="KEGG" id="hro:HELRODRAFT_111776"/>
<keyword evidence="1" id="KW-0813">Transport</keyword>
<evidence type="ECO:0000256" key="1">
    <source>
        <dbReference type="ARBA" id="ARBA00022448"/>
    </source>
</evidence>
<dbReference type="STRING" id="6412.T1EFE4"/>
<evidence type="ECO:0000256" key="5">
    <source>
        <dbReference type="PROSITE-ProRule" id="PRU00023"/>
    </source>
</evidence>
<dbReference type="OMA" id="MEFACEM"/>
<feature type="domain" description="Transient receptor ion channel" evidence="6">
    <location>
        <begin position="181"/>
        <end position="243"/>
    </location>
</feature>
<accession>T1EFE4</accession>
<name>T1EFE4_HELRO</name>
<keyword evidence="5" id="KW-0040">ANK repeat</keyword>
<dbReference type="GO" id="GO:0005262">
    <property type="term" value="F:calcium channel activity"/>
    <property type="evidence" value="ECO:0007669"/>
    <property type="project" value="InterPro"/>
</dbReference>
<evidence type="ECO:0000256" key="3">
    <source>
        <dbReference type="ARBA" id="ARBA00023065"/>
    </source>
</evidence>
<dbReference type="AlphaFoldDB" id="T1EFE4"/>
<evidence type="ECO:0000313" key="9">
    <source>
        <dbReference type="Proteomes" id="UP000015101"/>
    </source>
</evidence>
<dbReference type="SMART" id="SM01420">
    <property type="entry name" value="TRP_2"/>
    <property type="match status" value="1"/>
</dbReference>
<proteinExistence type="predicted"/>
<keyword evidence="4" id="KW-0407">Ion channel</keyword>
<dbReference type="EMBL" id="KB096457">
    <property type="protein sequence ID" value="ESO04785.1"/>
    <property type="molecule type" value="Genomic_DNA"/>
</dbReference>
<keyword evidence="3" id="KW-0406">Ion transport</keyword>
<evidence type="ECO:0000256" key="4">
    <source>
        <dbReference type="ARBA" id="ARBA00023303"/>
    </source>
</evidence>
<dbReference type="PROSITE" id="PS50088">
    <property type="entry name" value="ANK_REPEAT"/>
    <property type="match status" value="1"/>
</dbReference>
<evidence type="ECO:0000313" key="8">
    <source>
        <dbReference type="EnsemblMetazoa" id="HelroP111776"/>
    </source>
</evidence>
<dbReference type="PANTHER" id="PTHR10117:SF54">
    <property type="entry name" value="TRANSIENT RECEPTOR POTENTIAL-GAMMA PROTEIN"/>
    <property type="match status" value="1"/>
</dbReference>
<gene>
    <name evidence="8" type="primary">20195296</name>
    <name evidence="7" type="ORF">HELRODRAFT_111776</name>
</gene>
<dbReference type="PANTHER" id="PTHR10117">
    <property type="entry name" value="TRANSIENT RECEPTOR POTENTIAL CHANNEL"/>
    <property type="match status" value="1"/>
</dbReference>